<dbReference type="GeneID" id="92842025"/>
<dbReference type="Gene3D" id="3.40.50.10150">
    <property type="entry name" value="B12-dependent dehydatase associated subunit"/>
    <property type="match status" value="1"/>
</dbReference>
<name>U1WNX3_ANEAE</name>
<dbReference type="AlphaFoldDB" id="U1WNX3"/>
<dbReference type="SUPFAM" id="SSF52968">
    <property type="entry name" value="B12-dependent dehydatase associated subunit"/>
    <property type="match status" value="1"/>
</dbReference>
<accession>U1WNX3</accession>
<reference evidence="1 2" key="1">
    <citation type="submission" date="2013-08" db="EMBL/GenBank/DDBJ databases">
        <authorList>
            <person name="Weinstock G."/>
            <person name="Sodergren E."/>
            <person name="Wylie T."/>
            <person name="Fulton L."/>
            <person name="Fulton R."/>
            <person name="Fronick C."/>
            <person name="O'Laughlin M."/>
            <person name="Godfrey J."/>
            <person name="Miner T."/>
            <person name="Herter B."/>
            <person name="Appelbaum E."/>
            <person name="Cordes M."/>
            <person name="Lek S."/>
            <person name="Wollam A."/>
            <person name="Pepin K.H."/>
            <person name="Palsikar V.B."/>
            <person name="Mitreva M."/>
            <person name="Wilson R.K."/>
        </authorList>
    </citation>
    <scope>NUCLEOTIDE SEQUENCE [LARGE SCALE GENOMIC DNA]</scope>
    <source>
        <strain evidence="1 2">ATCC 12856</strain>
    </source>
</reference>
<dbReference type="HOGENOM" id="CLU_139758_1_0_9"/>
<dbReference type="RefSeq" id="WP_021619823.1">
    <property type="nucleotide sequence ID" value="NZ_KE952705.1"/>
</dbReference>
<dbReference type="STRING" id="649747.HMPREF0083_01625"/>
<dbReference type="Pfam" id="PF02288">
    <property type="entry name" value="Dehydratase_MU"/>
    <property type="match status" value="1"/>
</dbReference>
<comment type="caution">
    <text evidence="1">The sequence shown here is derived from an EMBL/GenBank/DDBJ whole genome shotgun (WGS) entry which is preliminary data.</text>
</comment>
<dbReference type="InterPro" id="IPR003208">
    <property type="entry name" value="Dehydtase/Dehydtase_re"/>
</dbReference>
<evidence type="ECO:0000313" key="2">
    <source>
        <dbReference type="Proteomes" id="UP000016511"/>
    </source>
</evidence>
<organism evidence="1 2">
    <name type="scientific">Aneurinibacillus aneurinilyticus ATCC 12856</name>
    <dbReference type="NCBI Taxonomy" id="649747"/>
    <lineage>
        <taxon>Bacteria</taxon>
        <taxon>Bacillati</taxon>
        <taxon>Bacillota</taxon>
        <taxon>Bacilli</taxon>
        <taxon>Bacillales</taxon>
        <taxon>Paenibacillaceae</taxon>
        <taxon>Aneurinibacillus group</taxon>
        <taxon>Aneurinibacillus</taxon>
    </lineage>
</organism>
<dbReference type="PATRIC" id="fig|649747.3.peg.1470"/>
<evidence type="ECO:0000313" key="1">
    <source>
        <dbReference type="EMBL" id="ERI10279.1"/>
    </source>
</evidence>
<sequence>MKQKIGVSVLYEKGTGEEVLDAIFAGLEEEGVPFFHMEGTGCDACELGRYAAALSLLDVGIGVEKQGGSAICHIKLARGSPYLFEPVNGRTAGQNAACLVKGMPFKSRKEDEENEWTDIGHSKRNDRACRARGASDRCPDGHFGSG</sequence>
<dbReference type="InterPro" id="IPR010254">
    <property type="entry name" value="B12-dep_deHydtase_bsu"/>
</dbReference>
<gene>
    <name evidence="1" type="ORF">HMPREF0083_01625</name>
</gene>
<dbReference type="EMBL" id="AWSJ01000110">
    <property type="protein sequence ID" value="ERI10279.1"/>
    <property type="molecule type" value="Genomic_DNA"/>
</dbReference>
<keyword evidence="2" id="KW-1185">Reference proteome</keyword>
<dbReference type="Proteomes" id="UP000016511">
    <property type="component" value="Unassembled WGS sequence"/>
</dbReference>
<proteinExistence type="predicted"/>
<protein>
    <submittedName>
        <fullName evidence="1">Propanediol utilization protein PduH domain protein</fullName>
    </submittedName>
</protein>